<evidence type="ECO:0000313" key="2">
    <source>
        <dbReference type="EMBL" id="MPC68241.1"/>
    </source>
</evidence>
<dbReference type="AlphaFoldDB" id="A0A5B7H6F9"/>
<reference evidence="2 3" key="1">
    <citation type="submission" date="2019-05" db="EMBL/GenBank/DDBJ databases">
        <title>Another draft genome of Portunus trituberculatus and its Hox gene families provides insights of decapod evolution.</title>
        <authorList>
            <person name="Jeong J.-H."/>
            <person name="Song I."/>
            <person name="Kim S."/>
            <person name="Choi T."/>
            <person name="Kim D."/>
            <person name="Ryu S."/>
            <person name="Kim W."/>
        </authorList>
    </citation>
    <scope>NUCLEOTIDE SEQUENCE [LARGE SCALE GENOMIC DNA]</scope>
    <source>
        <tissue evidence="2">Muscle</tissue>
    </source>
</reference>
<evidence type="ECO:0000256" key="1">
    <source>
        <dbReference type="SAM" id="MobiDB-lite"/>
    </source>
</evidence>
<organism evidence="2 3">
    <name type="scientific">Portunus trituberculatus</name>
    <name type="common">Swimming crab</name>
    <name type="synonym">Neptunus trituberculatus</name>
    <dbReference type="NCBI Taxonomy" id="210409"/>
    <lineage>
        <taxon>Eukaryota</taxon>
        <taxon>Metazoa</taxon>
        <taxon>Ecdysozoa</taxon>
        <taxon>Arthropoda</taxon>
        <taxon>Crustacea</taxon>
        <taxon>Multicrustacea</taxon>
        <taxon>Malacostraca</taxon>
        <taxon>Eumalacostraca</taxon>
        <taxon>Eucarida</taxon>
        <taxon>Decapoda</taxon>
        <taxon>Pleocyemata</taxon>
        <taxon>Brachyura</taxon>
        <taxon>Eubrachyura</taxon>
        <taxon>Portunoidea</taxon>
        <taxon>Portunidae</taxon>
        <taxon>Portuninae</taxon>
        <taxon>Portunus</taxon>
    </lineage>
</organism>
<protein>
    <submittedName>
        <fullName evidence="2">Uncharacterized protein</fullName>
    </submittedName>
</protein>
<keyword evidence="3" id="KW-1185">Reference proteome</keyword>
<sequence>MTPSLTTPPTHPDMPPHTPQHSLHSSLHHMRPLRSCYKSALTSRTLQKAGSCVVPIRWSGWGRYSVTATPALIIKSPALDL</sequence>
<comment type="caution">
    <text evidence="2">The sequence shown here is derived from an EMBL/GenBank/DDBJ whole genome shotgun (WGS) entry which is preliminary data.</text>
</comment>
<feature type="region of interest" description="Disordered" evidence="1">
    <location>
        <begin position="1"/>
        <end position="27"/>
    </location>
</feature>
<accession>A0A5B7H6F9</accession>
<proteinExistence type="predicted"/>
<dbReference type="EMBL" id="VSRR010027530">
    <property type="protein sequence ID" value="MPC68241.1"/>
    <property type="molecule type" value="Genomic_DNA"/>
</dbReference>
<name>A0A5B7H6F9_PORTR</name>
<evidence type="ECO:0000313" key="3">
    <source>
        <dbReference type="Proteomes" id="UP000324222"/>
    </source>
</evidence>
<dbReference type="Proteomes" id="UP000324222">
    <property type="component" value="Unassembled WGS sequence"/>
</dbReference>
<gene>
    <name evidence="2" type="ORF">E2C01_062439</name>
</gene>
<feature type="compositionally biased region" description="Pro residues" evidence="1">
    <location>
        <begin position="9"/>
        <end position="18"/>
    </location>
</feature>